<name>A0A1Y2JWI5_BRAJP</name>
<dbReference type="Proteomes" id="UP000193335">
    <property type="component" value="Unassembled WGS sequence"/>
</dbReference>
<organism evidence="1 2">
    <name type="scientific">Bradyrhizobium japonicum</name>
    <dbReference type="NCBI Taxonomy" id="375"/>
    <lineage>
        <taxon>Bacteria</taxon>
        <taxon>Pseudomonadati</taxon>
        <taxon>Pseudomonadota</taxon>
        <taxon>Alphaproteobacteria</taxon>
        <taxon>Hyphomicrobiales</taxon>
        <taxon>Nitrobacteraceae</taxon>
        <taxon>Bradyrhizobium</taxon>
    </lineage>
</organism>
<evidence type="ECO:0000313" key="2">
    <source>
        <dbReference type="Proteomes" id="UP000193335"/>
    </source>
</evidence>
<comment type="caution">
    <text evidence="1">The sequence shown here is derived from an EMBL/GenBank/DDBJ whole genome shotgun (WGS) entry which is preliminary data.</text>
</comment>
<dbReference type="EMBL" id="NAFL01000192">
    <property type="protein sequence ID" value="OSJ36464.1"/>
    <property type="molecule type" value="Genomic_DNA"/>
</dbReference>
<proteinExistence type="predicted"/>
<evidence type="ECO:0000313" key="1">
    <source>
        <dbReference type="EMBL" id="OSJ36464.1"/>
    </source>
</evidence>
<accession>A0A1Y2JWI5</accession>
<protein>
    <submittedName>
        <fullName evidence="1">Uncharacterized protein</fullName>
    </submittedName>
</protein>
<dbReference type="AlphaFoldDB" id="A0A1Y2JWI5"/>
<reference evidence="1 2" key="1">
    <citation type="submission" date="2017-03" db="EMBL/GenBank/DDBJ databases">
        <title>Whole genome sequences of fourteen strains of Bradyrhizobium canariense and one strain of Bradyrhizobium japonicum isolated from Lupinus (Papilionoideae: Genisteae) species in Algeria.</title>
        <authorList>
            <person name="Crovadore J."/>
            <person name="Chekireb D."/>
            <person name="Brachmann A."/>
            <person name="Chablais R."/>
            <person name="Cochard B."/>
            <person name="Lefort F."/>
        </authorList>
    </citation>
    <scope>NUCLEOTIDE SEQUENCE [LARGE SCALE GENOMIC DNA]</scope>
    <source>
        <strain evidence="1 2">UBMA197</strain>
    </source>
</reference>
<sequence>MPLRTRKNRRRRSSVHVTPEAIALFQRGLQERDPHKFRDLKIALAAALSRSKFAACSLDRQPRSLICCDREPVGVVLEIRARLQREIGDHLCSITG</sequence>
<gene>
    <name evidence="1" type="ORF">BSZ19_03965</name>
</gene>